<gene>
    <name evidence="1" type="ORF">ADUPG1_005802</name>
</gene>
<proteinExistence type="predicted"/>
<organism evidence="1 2">
    <name type="scientific">Aduncisulcus paluster</name>
    <dbReference type="NCBI Taxonomy" id="2918883"/>
    <lineage>
        <taxon>Eukaryota</taxon>
        <taxon>Metamonada</taxon>
        <taxon>Carpediemonas-like organisms</taxon>
        <taxon>Aduncisulcus</taxon>
    </lineage>
</organism>
<evidence type="ECO:0000313" key="2">
    <source>
        <dbReference type="Proteomes" id="UP001057375"/>
    </source>
</evidence>
<feature type="non-terminal residue" evidence="1">
    <location>
        <position position="1"/>
    </location>
</feature>
<protein>
    <submittedName>
        <fullName evidence="1">Uncharacterized protein</fullName>
    </submittedName>
</protein>
<sequence>HIEPPVLKKINVKEYEVFISDHKAYVLRGGTKPIELCLSSHVCRLLRFYASPEDKKKSLMVLLRKDLPQKVLKSCLLDSLLLDLSGTIPPLVLMNSTHHS</sequence>
<dbReference type="Proteomes" id="UP001057375">
    <property type="component" value="Unassembled WGS sequence"/>
</dbReference>
<dbReference type="EMBL" id="BQXS01009459">
    <property type="protein sequence ID" value="GKT31232.1"/>
    <property type="molecule type" value="Genomic_DNA"/>
</dbReference>
<comment type="caution">
    <text evidence="1">The sequence shown here is derived from an EMBL/GenBank/DDBJ whole genome shotgun (WGS) entry which is preliminary data.</text>
</comment>
<name>A0ABQ5KFD3_9EUKA</name>
<keyword evidence="2" id="KW-1185">Reference proteome</keyword>
<accession>A0ABQ5KFD3</accession>
<evidence type="ECO:0000313" key="1">
    <source>
        <dbReference type="EMBL" id="GKT31232.1"/>
    </source>
</evidence>
<reference evidence="1" key="1">
    <citation type="submission" date="2022-03" db="EMBL/GenBank/DDBJ databases">
        <title>Draft genome sequence of Aduncisulcus paluster, a free-living microaerophilic Fornicata.</title>
        <authorList>
            <person name="Yuyama I."/>
            <person name="Kume K."/>
            <person name="Tamura T."/>
            <person name="Inagaki Y."/>
            <person name="Hashimoto T."/>
        </authorList>
    </citation>
    <scope>NUCLEOTIDE SEQUENCE</scope>
    <source>
        <strain evidence="1">NY0171</strain>
    </source>
</reference>